<feature type="signal peptide" evidence="1">
    <location>
        <begin position="1"/>
        <end position="23"/>
    </location>
</feature>
<evidence type="ECO:0000313" key="3">
    <source>
        <dbReference type="Proteomes" id="UP000008141"/>
    </source>
</evidence>
<protein>
    <recommendedName>
        <fullName evidence="4">Tyrosine-protein kinase ephrin type A/B receptor-like domain-containing protein</fullName>
    </recommendedName>
</protein>
<reference evidence="2 3" key="1">
    <citation type="journal article" date="2010" name="Plant Cell">
        <title>The Chlorella variabilis NC64A genome reveals adaptation to photosymbiosis, coevolution with viruses, and cryptic sex.</title>
        <authorList>
            <person name="Blanc G."/>
            <person name="Duncan G."/>
            <person name="Agarkova I."/>
            <person name="Borodovsky M."/>
            <person name="Gurnon J."/>
            <person name="Kuo A."/>
            <person name="Lindquist E."/>
            <person name="Lucas S."/>
            <person name="Pangilinan J."/>
            <person name="Polle J."/>
            <person name="Salamov A."/>
            <person name="Terry A."/>
            <person name="Yamada T."/>
            <person name="Dunigan D.D."/>
            <person name="Grigoriev I.V."/>
            <person name="Claverie J.M."/>
            <person name="Van Etten J.L."/>
        </authorList>
    </citation>
    <scope>NUCLEOTIDE SEQUENCE [LARGE SCALE GENOMIC DNA]</scope>
    <source>
        <strain evidence="2 3">NC64A</strain>
    </source>
</reference>
<gene>
    <name evidence="2" type="ORF">CHLNCDRAFT_50966</name>
</gene>
<name>E1Z909_CHLVA</name>
<evidence type="ECO:0008006" key="4">
    <source>
        <dbReference type="Google" id="ProtNLM"/>
    </source>
</evidence>
<keyword evidence="3" id="KW-1185">Reference proteome</keyword>
<feature type="chain" id="PRO_5003156084" description="Tyrosine-protein kinase ephrin type A/B receptor-like domain-containing protein" evidence="1">
    <location>
        <begin position="24"/>
        <end position="371"/>
    </location>
</feature>
<dbReference type="AlphaFoldDB" id="E1Z909"/>
<evidence type="ECO:0000256" key="1">
    <source>
        <dbReference type="SAM" id="SignalP"/>
    </source>
</evidence>
<dbReference type="RefSeq" id="XP_005849801.1">
    <property type="nucleotide sequence ID" value="XM_005849739.1"/>
</dbReference>
<accession>E1Z909</accession>
<evidence type="ECO:0000313" key="2">
    <source>
        <dbReference type="EMBL" id="EFN57699.1"/>
    </source>
</evidence>
<dbReference type="Proteomes" id="UP000008141">
    <property type="component" value="Unassembled WGS sequence"/>
</dbReference>
<dbReference type="EMBL" id="GL433839">
    <property type="protein sequence ID" value="EFN57699.1"/>
    <property type="molecule type" value="Genomic_DNA"/>
</dbReference>
<dbReference type="InParanoid" id="E1Z909"/>
<dbReference type="KEGG" id="cvr:CHLNCDRAFT_50966"/>
<keyword evidence="1" id="KW-0732">Signal</keyword>
<proteinExistence type="predicted"/>
<organism evidence="3">
    <name type="scientific">Chlorella variabilis</name>
    <name type="common">Green alga</name>
    <dbReference type="NCBI Taxonomy" id="554065"/>
    <lineage>
        <taxon>Eukaryota</taxon>
        <taxon>Viridiplantae</taxon>
        <taxon>Chlorophyta</taxon>
        <taxon>core chlorophytes</taxon>
        <taxon>Trebouxiophyceae</taxon>
        <taxon>Chlorellales</taxon>
        <taxon>Chlorellaceae</taxon>
        <taxon>Chlorella clade</taxon>
        <taxon>Chlorella</taxon>
    </lineage>
</organism>
<dbReference type="GeneID" id="17357197"/>
<sequence length="371" mass="38399">MHTSSRWRLALLALLLALPNCTATCTATAGYITLDLLSTNSTACDTNLHALCLASFQASIDADCKVALTPLNGSGVYVPGIWSTNAAGTYKRPVQCPTSASAPVDPGSLTPSALKSAFQTALERHVYGAAFVLGISQVTWTNGTVTVATVAGSCTLKYAITKLSAVDNSITAMIGSDAEPAVCAIDGTVSNGAECQLALIDDCPPGTRPVELPSGGKACARCRAGTYSVDGKACTACAAGKFVGSVGASVCTSPCAAGSYASGDSFQPFLGQAQNACQMCNASTDPRYTSEVGADYCTVPYIDSVCTDGALRQDCAAGCTRQGKLFDRPLFHQEAWFMGAGHEYNAETTTCDECPAGTERKVGREDFCVPW</sequence>
<dbReference type="Gene3D" id="2.10.50.10">
    <property type="entry name" value="Tumor Necrosis Factor Receptor, subunit A, domain 2"/>
    <property type="match status" value="1"/>
</dbReference>